<evidence type="ECO:0008006" key="3">
    <source>
        <dbReference type="Google" id="ProtNLM"/>
    </source>
</evidence>
<name>A0ABR9TI14_9FLAO</name>
<gene>
    <name evidence="1" type="ORF">C4F50_08595</name>
</gene>
<dbReference type="RefSeq" id="WP_193846016.1">
    <property type="nucleotide sequence ID" value="NZ_PRDM01000002.1"/>
</dbReference>
<sequence>MNFIKQIERIKMIHKLICGEKTGTPLLFAKKLSLSRSQLYNELEVIKEFDAPLKYCKKRETFYYETPFELILIFSLKTIKNDESREIFGGFNFRPILLDGTLISLP</sequence>
<keyword evidence="2" id="KW-1185">Reference proteome</keyword>
<proteinExistence type="predicted"/>
<comment type="caution">
    <text evidence="1">The sequence shown here is derived from an EMBL/GenBank/DDBJ whole genome shotgun (WGS) entry which is preliminary data.</text>
</comment>
<dbReference type="EMBL" id="PRDM01000002">
    <property type="protein sequence ID" value="MBE8725003.1"/>
    <property type="molecule type" value="Genomic_DNA"/>
</dbReference>
<reference evidence="1 2" key="1">
    <citation type="submission" date="2018-07" db="EMBL/GenBank/DDBJ databases">
        <title>Genome assembly of strain KB82.</title>
        <authorList>
            <person name="Kukolya J."/>
            <person name="Horvath B."/>
            <person name="Nagy I."/>
            <person name="Toth A."/>
        </authorList>
    </citation>
    <scope>NUCLEOTIDE SEQUENCE [LARGE SCALE GENOMIC DNA]</scope>
    <source>
        <strain evidence="1 2">Kb82</strain>
    </source>
</reference>
<evidence type="ECO:0000313" key="2">
    <source>
        <dbReference type="Proteomes" id="UP000640614"/>
    </source>
</evidence>
<accession>A0ABR9TI14</accession>
<evidence type="ECO:0000313" key="1">
    <source>
        <dbReference type="EMBL" id="MBE8725003.1"/>
    </source>
</evidence>
<protein>
    <recommendedName>
        <fullName evidence="3">HTH domain-containing protein</fullName>
    </recommendedName>
</protein>
<organism evidence="1 2">
    <name type="scientific">Flavobacterium hungaricum</name>
    <dbReference type="NCBI Taxonomy" id="2082725"/>
    <lineage>
        <taxon>Bacteria</taxon>
        <taxon>Pseudomonadati</taxon>
        <taxon>Bacteroidota</taxon>
        <taxon>Flavobacteriia</taxon>
        <taxon>Flavobacteriales</taxon>
        <taxon>Flavobacteriaceae</taxon>
        <taxon>Flavobacterium</taxon>
    </lineage>
</organism>
<dbReference type="Proteomes" id="UP000640614">
    <property type="component" value="Unassembled WGS sequence"/>
</dbReference>